<keyword evidence="2" id="KW-1185">Reference proteome</keyword>
<protein>
    <submittedName>
        <fullName evidence="1">Uncharacterized protein</fullName>
    </submittedName>
</protein>
<dbReference type="AlphaFoldDB" id="A0A6A0AIY2"/>
<feature type="non-terminal residue" evidence="1">
    <location>
        <position position="1"/>
    </location>
</feature>
<organism evidence="1 2">
    <name type="scientific">Haematococcus lacustris</name>
    <name type="common">Green alga</name>
    <name type="synonym">Haematococcus pluvialis</name>
    <dbReference type="NCBI Taxonomy" id="44745"/>
    <lineage>
        <taxon>Eukaryota</taxon>
        <taxon>Viridiplantae</taxon>
        <taxon>Chlorophyta</taxon>
        <taxon>core chlorophytes</taxon>
        <taxon>Chlorophyceae</taxon>
        <taxon>CS clade</taxon>
        <taxon>Chlamydomonadales</taxon>
        <taxon>Haematococcaceae</taxon>
        <taxon>Haematococcus</taxon>
    </lineage>
</organism>
<accession>A0A6A0AIY2</accession>
<sequence length="79" mass="8610">PNPSRTLCSCGASYVVSIQNSLWLDRGPAIPAGRPTTCVRQKFATEARGYVGLYTTLMAFQLGHKQALHRGVDFGGRKE</sequence>
<gene>
    <name evidence="1" type="ORF">HaLaN_32180</name>
</gene>
<name>A0A6A0AIY2_HAELA</name>
<evidence type="ECO:0000313" key="2">
    <source>
        <dbReference type="Proteomes" id="UP000485058"/>
    </source>
</evidence>
<reference evidence="1 2" key="1">
    <citation type="submission" date="2020-02" db="EMBL/GenBank/DDBJ databases">
        <title>Draft genome sequence of Haematococcus lacustris strain NIES-144.</title>
        <authorList>
            <person name="Morimoto D."/>
            <person name="Nakagawa S."/>
            <person name="Yoshida T."/>
            <person name="Sawayama S."/>
        </authorList>
    </citation>
    <scope>NUCLEOTIDE SEQUENCE [LARGE SCALE GENOMIC DNA]</scope>
    <source>
        <strain evidence="1 2">NIES-144</strain>
    </source>
</reference>
<dbReference type="EMBL" id="BLLF01007302">
    <property type="protein sequence ID" value="GFH32889.1"/>
    <property type="molecule type" value="Genomic_DNA"/>
</dbReference>
<comment type="caution">
    <text evidence="1">The sequence shown here is derived from an EMBL/GenBank/DDBJ whole genome shotgun (WGS) entry which is preliminary data.</text>
</comment>
<dbReference type="Proteomes" id="UP000485058">
    <property type="component" value="Unassembled WGS sequence"/>
</dbReference>
<proteinExistence type="predicted"/>
<evidence type="ECO:0000313" key="1">
    <source>
        <dbReference type="EMBL" id="GFH32889.1"/>
    </source>
</evidence>